<keyword evidence="2" id="KW-1185">Reference proteome</keyword>
<dbReference type="Gene3D" id="3.40.50.150">
    <property type="entry name" value="Vaccinia Virus protein VP39"/>
    <property type="match status" value="1"/>
</dbReference>
<proteinExistence type="predicted"/>
<reference evidence="1" key="1">
    <citation type="journal article" date="2014" name="Int. J. Syst. Evol. Microbiol.">
        <title>Complete genome sequence of Corynebacterium casei LMG S-19264T (=DSM 44701T), isolated from a smear-ripened cheese.</title>
        <authorList>
            <consortium name="US DOE Joint Genome Institute (JGI-PGF)"/>
            <person name="Walter F."/>
            <person name="Albersmeier A."/>
            <person name="Kalinowski J."/>
            <person name="Ruckert C."/>
        </authorList>
    </citation>
    <scope>NUCLEOTIDE SEQUENCE</scope>
    <source>
        <strain evidence="1">JCM 3086</strain>
    </source>
</reference>
<dbReference type="RefSeq" id="WP_189316453.1">
    <property type="nucleotide sequence ID" value="NZ_BMQA01000059.1"/>
</dbReference>
<evidence type="ECO:0000313" key="1">
    <source>
        <dbReference type="EMBL" id="GGJ59180.1"/>
    </source>
</evidence>
<protein>
    <recommendedName>
        <fullName evidence="3">SAM-dependent methyltransferase</fullName>
    </recommendedName>
</protein>
<comment type="caution">
    <text evidence="1">The sequence shown here is derived from an EMBL/GenBank/DDBJ whole genome shotgun (WGS) entry which is preliminary data.</text>
</comment>
<accession>A0A917LCS0</accession>
<dbReference type="SUPFAM" id="SSF53335">
    <property type="entry name" value="S-adenosyl-L-methionine-dependent methyltransferases"/>
    <property type="match status" value="1"/>
</dbReference>
<organism evidence="1 2">
    <name type="scientific">Streptomyces brasiliensis</name>
    <dbReference type="NCBI Taxonomy" id="1954"/>
    <lineage>
        <taxon>Bacteria</taxon>
        <taxon>Bacillati</taxon>
        <taxon>Actinomycetota</taxon>
        <taxon>Actinomycetes</taxon>
        <taxon>Kitasatosporales</taxon>
        <taxon>Streptomycetaceae</taxon>
        <taxon>Streptomyces</taxon>
    </lineage>
</organism>
<name>A0A917LCS0_9ACTN</name>
<evidence type="ECO:0000313" key="2">
    <source>
        <dbReference type="Proteomes" id="UP000657574"/>
    </source>
</evidence>
<dbReference type="InterPro" id="IPR006764">
    <property type="entry name" value="SAM_dep_MeTrfase_SAV2177_type"/>
</dbReference>
<reference evidence="1" key="2">
    <citation type="submission" date="2020-09" db="EMBL/GenBank/DDBJ databases">
        <authorList>
            <person name="Sun Q."/>
            <person name="Ohkuma M."/>
        </authorList>
    </citation>
    <scope>NUCLEOTIDE SEQUENCE</scope>
    <source>
        <strain evidence="1">JCM 3086</strain>
    </source>
</reference>
<dbReference type="Pfam" id="PF04672">
    <property type="entry name" value="Methyltransf_19"/>
    <property type="match status" value="1"/>
</dbReference>
<evidence type="ECO:0008006" key="3">
    <source>
        <dbReference type="Google" id="ProtNLM"/>
    </source>
</evidence>
<dbReference type="InterPro" id="IPR029063">
    <property type="entry name" value="SAM-dependent_MTases_sf"/>
</dbReference>
<dbReference type="EMBL" id="BMQA01000059">
    <property type="protein sequence ID" value="GGJ59180.1"/>
    <property type="molecule type" value="Genomic_DNA"/>
</dbReference>
<gene>
    <name evidence="1" type="ORF">GCM10010121_082370</name>
</gene>
<dbReference type="AlphaFoldDB" id="A0A917LCS0"/>
<sequence length="261" mass="28625">MSAGVPRPYVDTSKPHPARVYDWLLGGKDNYLVDQKIGQALPGETRGNAARNRAFMHRAVAWLAKNGVDQFLDIGSGIPTEPNMHQIVQAIAPAARIVYADNDLSVLLHAEALLTSTPEGVTDFLQADVRQPAAILERAGEKLDFERPVALSLLALLHFLPDDEDPYGVVRTLVEALPSGSFLVLSHGTVDQHPEWNGKIEAAYQEGAIPLRLRSRREVEPFFDGLELVAPGLVFATEWYQDDPVPTPERSGFHVGVARVP</sequence>
<dbReference type="Proteomes" id="UP000657574">
    <property type="component" value="Unassembled WGS sequence"/>
</dbReference>
<dbReference type="PIRSF" id="PIRSF017393">
    <property type="entry name" value="MTase_SAV2177"/>
    <property type="match status" value="1"/>
</dbReference>